<evidence type="ECO:0000256" key="5">
    <source>
        <dbReference type="ARBA" id="ARBA00022670"/>
    </source>
</evidence>
<evidence type="ECO:0000256" key="18">
    <source>
        <dbReference type="RuleBase" id="RU363034"/>
    </source>
</evidence>
<name>A0AA47NUU1_MERPO</name>
<dbReference type="AlphaFoldDB" id="A0AA47NUU1"/>
<dbReference type="InterPro" id="IPR000001">
    <property type="entry name" value="Kringle"/>
</dbReference>
<dbReference type="InterPro" id="IPR018114">
    <property type="entry name" value="TRYPSIN_HIS"/>
</dbReference>
<dbReference type="SUPFAM" id="SSF57440">
    <property type="entry name" value="Kringle-like"/>
    <property type="match status" value="2"/>
</dbReference>
<dbReference type="PROSITE" id="PS51091">
    <property type="entry name" value="FN1_2"/>
    <property type="match status" value="1"/>
</dbReference>
<evidence type="ECO:0000256" key="11">
    <source>
        <dbReference type="ARBA" id="ARBA00023157"/>
    </source>
</evidence>
<keyword evidence="2" id="KW-0964">Secreted</keyword>
<comment type="caution">
    <text evidence="17">Lacks conserved residue(s) required for the propagation of feature annotation.</text>
</comment>
<keyword evidence="4 16" id="KW-0420">Kringle</keyword>
<dbReference type="EMBL" id="JAOPHQ010004844">
    <property type="protein sequence ID" value="KAK0137898.1"/>
    <property type="molecule type" value="Genomic_DNA"/>
</dbReference>
<evidence type="ECO:0000256" key="15">
    <source>
        <dbReference type="PROSITE-ProRule" id="PRU00076"/>
    </source>
</evidence>
<dbReference type="PRINTS" id="PR00722">
    <property type="entry name" value="CHYMOTRYPSIN"/>
</dbReference>
<reference evidence="24" key="1">
    <citation type="journal article" date="2023" name="Front. Mar. Sci.">
        <title>A new Merluccius polli reference genome to investigate the effects of global change in West African waters.</title>
        <authorList>
            <person name="Mateo J.L."/>
            <person name="Blanco-Fernandez C."/>
            <person name="Garcia-Vazquez E."/>
            <person name="Machado-Schiaffino G."/>
        </authorList>
    </citation>
    <scope>NUCLEOTIDE SEQUENCE</scope>
    <source>
        <strain evidence="24">C29</strain>
        <tissue evidence="24">Fin</tissue>
    </source>
</reference>
<dbReference type="InterPro" id="IPR000083">
    <property type="entry name" value="Fibronectin_type1"/>
</dbReference>
<keyword evidence="10" id="KW-0865">Zymogen</keyword>
<dbReference type="Gene3D" id="2.10.25.10">
    <property type="entry name" value="Laminin"/>
    <property type="match status" value="2"/>
</dbReference>
<dbReference type="PROSITE" id="PS00134">
    <property type="entry name" value="TRYPSIN_HIS"/>
    <property type="match status" value="1"/>
</dbReference>
<keyword evidence="25" id="KW-1185">Reference proteome</keyword>
<dbReference type="InterPro" id="IPR050127">
    <property type="entry name" value="Serine_Proteases_S1"/>
</dbReference>
<evidence type="ECO:0000259" key="22">
    <source>
        <dbReference type="PROSITE" id="PS51091"/>
    </source>
</evidence>
<sequence>MPRGNVPSLHTCCNCLSPVLTTLDKKCTFPFRQGGRIHHQCITVGSSRPWCSLTHNFDRDFQWGYCKLELSQPNVFIHMSRRLLDPCQVNPCQNGGICTLVPHKRSFECTCPETFSGRLCEQAKCYEILHLRYYDMGESWGRIHVRNVQQCTCVAGEVRCERVPYSVCHSNPCENHGSCRQISATGEKVCHCRPGFTGPHCSFEPTTECYNNRGRSYRGVVGWSVSGARCLPWNSDLLHNEMHLGTVVGASLKGLGDHNYCRNPDGDSMPWCYVLNHGAISWEHCDIPPCTMAVCEYPQKDLCCGSIRVLLYLTLLRVTPYHRRPSITQFISTRPPKKPTCGKIHKKRISRGRIIGGDTAMPGAHPWMAAIYIDRKDFCAGTLIASCWVLSAAHCFYRNPLKSQVRVVLGQQNFNVTGPNTRSFGVDNYIFPKHFSVFHPTLHDIVLVKLKKENGACVRRTKFIRPICLPDQTMVFPDNYCCTISGWGHMHEKVKEYSNLQEAWVRLVPHNTCTKPEVYGDHVTANMLCAGTSQCVDACQGDSGGPLACVRDDVSFLYGIISWGDGCGRGKPGVYTRVVNYMDWINSVLKRKARIV</sequence>
<dbReference type="SMART" id="SM00181">
    <property type="entry name" value="EGF"/>
    <property type="match status" value="2"/>
</dbReference>
<dbReference type="FunFam" id="2.40.20.10:FF:000016">
    <property type="entry name" value="Coagulation factor XII"/>
    <property type="match status" value="1"/>
</dbReference>
<dbReference type="PROSITE" id="PS50026">
    <property type="entry name" value="EGF_3"/>
    <property type="match status" value="2"/>
</dbReference>
<dbReference type="Pfam" id="PF00051">
    <property type="entry name" value="Kringle"/>
    <property type="match status" value="1"/>
</dbReference>
<protein>
    <recommendedName>
        <fullName evidence="14">trypsin</fullName>
        <ecNumber evidence="14">3.4.21.4</ecNumber>
    </recommendedName>
</protein>
<dbReference type="InterPro" id="IPR033116">
    <property type="entry name" value="TRYPSIN_SER"/>
</dbReference>
<keyword evidence="3 15" id="KW-0245">EGF-like domain</keyword>
<dbReference type="Pfam" id="PF00089">
    <property type="entry name" value="Trypsin"/>
    <property type="match status" value="1"/>
</dbReference>
<accession>A0AA47NUU1</accession>
<dbReference type="PANTHER" id="PTHR24264:SF43">
    <property type="entry name" value="HEPATOCYTE GROWTH FACTOR ACTIVATOR"/>
    <property type="match status" value="1"/>
</dbReference>
<evidence type="ECO:0000256" key="9">
    <source>
        <dbReference type="ARBA" id="ARBA00022825"/>
    </source>
</evidence>
<dbReference type="SUPFAM" id="SSF57603">
    <property type="entry name" value="FnI-like domain"/>
    <property type="match status" value="1"/>
</dbReference>
<dbReference type="PROSITE" id="PS50070">
    <property type="entry name" value="KRINGLE_2"/>
    <property type="match status" value="1"/>
</dbReference>
<dbReference type="GO" id="GO:0005615">
    <property type="term" value="C:extracellular space"/>
    <property type="evidence" value="ECO:0007669"/>
    <property type="project" value="TreeGrafter"/>
</dbReference>
<dbReference type="PROSITE" id="PS01253">
    <property type="entry name" value="FN1_1"/>
    <property type="match status" value="1"/>
</dbReference>
<dbReference type="PROSITE" id="PS50240">
    <property type="entry name" value="TRYPSIN_DOM"/>
    <property type="match status" value="1"/>
</dbReference>
<dbReference type="GO" id="GO:0004252">
    <property type="term" value="F:serine-type endopeptidase activity"/>
    <property type="evidence" value="ECO:0007669"/>
    <property type="project" value="UniProtKB-EC"/>
</dbReference>
<feature type="domain" description="Fibronectin type-I" evidence="22">
    <location>
        <begin position="123"/>
        <end position="163"/>
    </location>
</feature>
<dbReference type="InterPro" id="IPR038178">
    <property type="entry name" value="Kringle_sf"/>
</dbReference>
<dbReference type="InterPro" id="IPR043504">
    <property type="entry name" value="Peptidase_S1_PA_chymotrypsin"/>
</dbReference>
<dbReference type="PROSITE" id="PS51092">
    <property type="entry name" value="FN2_2"/>
    <property type="match status" value="1"/>
</dbReference>
<evidence type="ECO:0000256" key="4">
    <source>
        <dbReference type="ARBA" id="ARBA00022572"/>
    </source>
</evidence>
<comment type="subcellular location">
    <subcellularLocation>
        <location evidence="1">Secreted</location>
        <location evidence="1">Extracellular space</location>
    </subcellularLocation>
</comment>
<dbReference type="PROSITE" id="PS00135">
    <property type="entry name" value="TRYPSIN_SER"/>
    <property type="match status" value="1"/>
</dbReference>
<organism evidence="24 25">
    <name type="scientific">Merluccius polli</name>
    <name type="common">Benguela hake</name>
    <name type="synonym">Merluccius cadenati</name>
    <dbReference type="NCBI Taxonomy" id="89951"/>
    <lineage>
        <taxon>Eukaryota</taxon>
        <taxon>Metazoa</taxon>
        <taxon>Chordata</taxon>
        <taxon>Craniata</taxon>
        <taxon>Vertebrata</taxon>
        <taxon>Euteleostomi</taxon>
        <taxon>Actinopterygii</taxon>
        <taxon>Neopterygii</taxon>
        <taxon>Teleostei</taxon>
        <taxon>Neoteleostei</taxon>
        <taxon>Acanthomorphata</taxon>
        <taxon>Zeiogadaria</taxon>
        <taxon>Gadariae</taxon>
        <taxon>Gadiformes</taxon>
        <taxon>Gadoidei</taxon>
        <taxon>Merlucciidae</taxon>
        <taxon>Merluccius</taxon>
    </lineage>
</organism>
<evidence type="ECO:0000256" key="2">
    <source>
        <dbReference type="ARBA" id="ARBA00022525"/>
    </source>
</evidence>
<dbReference type="GO" id="GO:0007596">
    <property type="term" value="P:blood coagulation"/>
    <property type="evidence" value="ECO:0007669"/>
    <property type="project" value="TreeGrafter"/>
</dbReference>
<dbReference type="SUPFAM" id="SSF50494">
    <property type="entry name" value="Trypsin-like serine proteases"/>
    <property type="match status" value="1"/>
</dbReference>
<dbReference type="InterPro" id="IPR009003">
    <property type="entry name" value="Peptidase_S1_PA"/>
</dbReference>
<evidence type="ECO:0000256" key="12">
    <source>
        <dbReference type="ARBA" id="ARBA00023180"/>
    </source>
</evidence>
<dbReference type="InterPro" id="IPR018056">
    <property type="entry name" value="Kringle_CS"/>
</dbReference>
<dbReference type="CDD" id="cd00108">
    <property type="entry name" value="KR"/>
    <property type="match status" value="1"/>
</dbReference>
<evidence type="ECO:0000259" key="19">
    <source>
        <dbReference type="PROSITE" id="PS50026"/>
    </source>
</evidence>
<dbReference type="PANTHER" id="PTHR24264">
    <property type="entry name" value="TRYPSIN-RELATED"/>
    <property type="match status" value="1"/>
</dbReference>
<evidence type="ECO:0000259" key="23">
    <source>
        <dbReference type="PROSITE" id="PS51092"/>
    </source>
</evidence>
<dbReference type="Gene3D" id="2.40.20.10">
    <property type="entry name" value="Plasminogen Kringle 4"/>
    <property type="match status" value="1"/>
</dbReference>
<dbReference type="InterPro" id="IPR013806">
    <property type="entry name" value="Kringle-like"/>
</dbReference>
<evidence type="ECO:0000256" key="10">
    <source>
        <dbReference type="ARBA" id="ARBA00023145"/>
    </source>
</evidence>
<dbReference type="Gene3D" id="2.40.10.10">
    <property type="entry name" value="Trypsin-like serine proteases"/>
    <property type="match status" value="1"/>
</dbReference>
<comment type="caution">
    <text evidence="24">The sequence shown here is derived from an EMBL/GenBank/DDBJ whole genome shotgun (WGS) entry which is preliminary data.</text>
</comment>
<evidence type="ECO:0000313" key="25">
    <source>
        <dbReference type="Proteomes" id="UP001174136"/>
    </source>
</evidence>
<dbReference type="SMART" id="SM00020">
    <property type="entry name" value="Tryp_SPc"/>
    <property type="match status" value="1"/>
</dbReference>
<feature type="domain" description="Kringle" evidence="20">
    <location>
        <begin position="208"/>
        <end position="290"/>
    </location>
</feature>
<dbReference type="SMART" id="SM00059">
    <property type="entry name" value="FN2"/>
    <property type="match status" value="1"/>
</dbReference>
<dbReference type="InterPro" id="IPR001314">
    <property type="entry name" value="Peptidase_S1A"/>
</dbReference>
<keyword evidence="8 18" id="KW-0378">Hydrolase</keyword>
<dbReference type="EC" id="3.4.21.4" evidence="14"/>
<dbReference type="PRINTS" id="PR00018">
    <property type="entry name" value="KRINGLE"/>
</dbReference>
<evidence type="ECO:0000256" key="8">
    <source>
        <dbReference type="ARBA" id="ARBA00022801"/>
    </source>
</evidence>
<evidence type="ECO:0000259" key="20">
    <source>
        <dbReference type="PROSITE" id="PS50070"/>
    </source>
</evidence>
<feature type="disulfide bond" evidence="15">
    <location>
        <begin position="111"/>
        <end position="120"/>
    </location>
</feature>
<keyword evidence="9 18" id="KW-0720">Serine protease</keyword>
<comment type="catalytic activity">
    <reaction evidence="13">
        <text>Preferential cleavage: Arg-|-Xaa, Lys-|-Xaa.</text>
        <dbReference type="EC" id="3.4.21.4"/>
    </reaction>
</comment>
<evidence type="ECO:0000256" key="1">
    <source>
        <dbReference type="ARBA" id="ARBA00004239"/>
    </source>
</evidence>
<keyword evidence="5 18" id="KW-0645">Protease</keyword>
<dbReference type="Pfam" id="PF00008">
    <property type="entry name" value="EGF"/>
    <property type="match status" value="2"/>
</dbReference>
<evidence type="ECO:0000256" key="14">
    <source>
        <dbReference type="ARBA" id="ARBA00038868"/>
    </source>
</evidence>
<keyword evidence="7" id="KW-0677">Repeat</keyword>
<dbReference type="FunFam" id="2.40.10.10:FF:000003">
    <property type="entry name" value="Transmembrane serine protease 3"/>
    <property type="match status" value="1"/>
</dbReference>
<dbReference type="PROSITE" id="PS00022">
    <property type="entry name" value="EGF_1"/>
    <property type="match status" value="2"/>
</dbReference>
<feature type="disulfide bond" evidence="15">
    <location>
        <begin position="92"/>
        <end position="109"/>
    </location>
</feature>
<feature type="disulfide bond" evidence="15">
    <location>
        <begin position="192"/>
        <end position="201"/>
    </location>
</feature>
<dbReference type="InterPro" id="IPR000742">
    <property type="entry name" value="EGF"/>
</dbReference>
<dbReference type="GO" id="GO:0031638">
    <property type="term" value="P:zymogen activation"/>
    <property type="evidence" value="ECO:0007669"/>
    <property type="project" value="TreeGrafter"/>
</dbReference>
<feature type="domain" description="EGF-like" evidence="19">
    <location>
        <begin position="83"/>
        <end position="121"/>
    </location>
</feature>
<keyword evidence="12" id="KW-0325">Glycoprotein</keyword>
<evidence type="ECO:0000256" key="13">
    <source>
        <dbReference type="ARBA" id="ARBA00036320"/>
    </source>
</evidence>
<evidence type="ECO:0000313" key="24">
    <source>
        <dbReference type="EMBL" id="KAK0137898.1"/>
    </source>
</evidence>
<dbReference type="Pfam" id="PF00040">
    <property type="entry name" value="fn2"/>
    <property type="match status" value="1"/>
</dbReference>
<dbReference type="Gene3D" id="2.10.10.10">
    <property type="entry name" value="Fibronectin, type II, collagen-binding"/>
    <property type="match status" value="1"/>
</dbReference>
<gene>
    <name evidence="24" type="primary">Hgfac</name>
    <name evidence="24" type="ORF">N1851_025908</name>
</gene>
<dbReference type="InterPro" id="IPR001254">
    <property type="entry name" value="Trypsin_dom"/>
</dbReference>
<feature type="domain" description="Fibronectin type-II" evidence="23">
    <location>
        <begin position="22"/>
        <end position="68"/>
    </location>
</feature>
<dbReference type="CDD" id="cd00054">
    <property type="entry name" value="EGF_CA"/>
    <property type="match status" value="1"/>
</dbReference>
<dbReference type="Proteomes" id="UP001174136">
    <property type="component" value="Unassembled WGS sequence"/>
</dbReference>
<dbReference type="PROSITE" id="PS01186">
    <property type="entry name" value="EGF_2"/>
    <property type="match status" value="1"/>
</dbReference>
<evidence type="ECO:0000256" key="6">
    <source>
        <dbReference type="ARBA" id="ARBA00022729"/>
    </source>
</evidence>
<dbReference type="FunFam" id="2.10.25.10:FF:000255">
    <property type="entry name" value="Sushi, nidogen and EGF-like domains 1"/>
    <property type="match status" value="1"/>
</dbReference>
<dbReference type="CDD" id="cd00190">
    <property type="entry name" value="Tryp_SPc"/>
    <property type="match status" value="1"/>
</dbReference>
<feature type="domain" description="Peptidase S1" evidence="21">
    <location>
        <begin position="354"/>
        <end position="590"/>
    </location>
</feature>
<evidence type="ECO:0000256" key="3">
    <source>
        <dbReference type="ARBA" id="ARBA00022536"/>
    </source>
</evidence>
<keyword evidence="11 15" id="KW-1015">Disulfide bond</keyword>
<dbReference type="PROSITE" id="PS00021">
    <property type="entry name" value="KRINGLE_1"/>
    <property type="match status" value="1"/>
</dbReference>
<dbReference type="InterPro" id="IPR000562">
    <property type="entry name" value="FN_type2_dom"/>
</dbReference>
<proteinExistence type="predicted"/>
<dbReference type="InterPro" id="IPR036943">
    <property type="entry name" value="FN_type2_sf"/>
</dbReference>
<dbReference type="SMART" id="SM00130">
    <property type="entry name" value="KR"/>
    <property type="match status" value="1"/>
</dbReference>
<dbReference type="CDD" id="cd00062">
    <property type="entry name" value="FN2"/>
    <property type="match status" value="1"/>
</dbReference>
<evidence type="ECO:0000256" key="17">
    <source>
        <dbReference type="PROSITE-ProRule" id="PRU00479"/>
    </source>
</evidence>
<evidence type="ECO:0000256" key="7">
    <source>
        <dbReference type="ARBA" id="ARBA00022737"/>
    </source>
</evidence>
<feature type="disulfide bond" evidence="15">
    <location>
        <begin position="173"/>
        <end position="190"/>
    </location>
</feature>
<evidence type="ECO:0000259" key="21">
    <source>
        <dbReference type="PROSITE" id="PS50240"/>
    </source>
</evidence>
<evidence type="ECO:0000256" key="16">
    <source>
        <dbReference type="PROSITE-ProRule" id="PRU00121"/>
    </source>
</evidence>
<keyword evidence="6" id="KW-0732">Signal</keyword>
<dbReference type="SUPFAM" id="SSF57196">
    <property type="entry name" value="EGF/Laminin"/>
    <property type="match status" value="1"/>
</dbReference>
<feature type="domain" description="EGF-like" evidence="19">
    <location>
        <begin position="164"/>
        <end position="202"/>
    </location>
</feature>